<dbReference type="InterPro" id="IPR000182">
    <property type="entry name" value="GNAT_dom"/>
</dbReference>
<dbReference type="RefSeq" id="WP_310098113.1">
    <property type="nucleotide sequence ID" value="NZ_JAVDUU010000003.1"/>
</dbReference>
<keyword evidence="5" id="KW-1185">Reference proteome</keyword>
<accession>A0ABU1TFG3</accession>
<dbReference type="InterPro" id="IPR016181">
    <property type="entry name" value="Acyl_CoA_acyltransferase"/>
</dbReference>
<gene>
    <name evidence="4" type="ORF">J2W55_003443</name>
</gene>
<proteinExistence type="predicted"/>
<dbReference type="PANTHER" id="PTHR42919:SF8">
    <property type="entry name" value="N-ALPHA-ACETYLTRANSFERASE 50"/>
    <property type="match status" value="1"/>
</dbReference>
<evidence type="ECO:0000313" key="5">
    <source>
        <dbReference type="Proteomes" id="UP001247620"/>
    </source>
</evidence>
<evidence type="ECO:0000256" key="2">
    <source>
        <dbReference type="ARBA" id="ARBA00023315"/>
    </source>
</evidence>
<dbReference type="Proteomes" id="UP001247620">
    <property type="component" value="Unassembled WGS sequence"/>
</dbReference>
<evidence type="ECO:0000313" key="4">
    <source>
        <dbReference type="EMBL" id="MDR6943590.1"/>
    </source>
</evidence>
<organism evidence="4 5">
    <name type="scientific">Mucilaginibacter pocheonensis</name>
    <dbReference type="NCBI Taxonomy" id="398050"/>
    <lineage>
        <taxon>Bacteria</taxon>
        <taxon>Pseudomonadati</taxon>
        <taxon>Bacteroidota</taxon>
        <taxon>Sphingobacteriia</taxon>
        <taxon>Sphingobacteriales</taxon>
        <taxon>Sphingobacteriaceae</taxon>
        <taxon>Mucilaginibacter</taxon>
    </lineage>
</organism>
<dbReference type="InterPro" id="IPR051556">
    <property type="entry name" value="N-term/lysine_N-AcTrnsfr"/>
</dbReference>
<evidence type="ECO:0000259" key="3">
    <source>
        <dbReference type="PROSITE" id="PS51186"/>
    </source>
</evidence>
<dbReference type="Gene3D" id="3.40.630.30">
    <property type="match status" value="1"/>
</dbReference>
<dbReference type="SUPFAM" id="SSF55729">
    <property type="entry name" value="Acyl-CoA N-acyltransferases (Nat)"/>
    <property type="match status" value="1"/>
</dbReference>
<sequence length="176" mass="19991">MTHHPIIIQKATLADADTLLNLSKKTFFDFFGHLNDRANMEAYAATAFTPQKIQAEISNPDSHFYFAMLNNQIAGYLKINFGSAQTELHNTPSLEVERIYVLAEHHGKKIGHLLLNFAIQTAKDNALDYVWLGVWEHNHKAISFYEKHGFKTFGSHPFMLGGDKQTDLLMKKEITA</sequence>
<dbReference type="Pfam" id="PF00583">
    <property type="entry name" value="Acetyltransf_1"/>
    <property type="match status" value="1"/>
</dbReference>
<protein>
    <submittedName>
        <fullName evidence="4">Ribosomal protein S18 acetylase RimI-like enzyme</fullName>
    </submittedName>
</protein>
<keyword evidence="1" id="KW-0808">Transferase</keyword>
<evidence type="ECO:0000256" key="1">
    <source>
        <dbReference type="ARBA" id="ARBA00022679"/>
    </source>
</evidence>
<comment type="caution">
    <text evidence="4">The sequence shown here is derived from an EMBL/GenBank/DDBJ whole genome shotgun (WGS) entry which is preliminary data.</text>
</comment>
<dbReference type="PROSITE" id="PS51186">
    <property type="entry name" value="GNAT"/>
    <property type="match status" value="1"/>
</dbReference>
<name>A0ABU1TFG3_9SPHI</name>
<dbReference type="PANTHER" id="PTHR42919">
    <property type="entry name" value="N-ALPHA-ACETYLTRANSFERASE"/>
    <property type="match status" value="1"/>
</dbReference>
<dbReference type="EMBL" id="JAVDUU010000003">
    <property type="protein sequence ID" value="MDR6943590.1"/>
    <property type="molecule type" value="Genomic_DNA"/>
</dbReference>
<reference evidence="4 5" key="1">
    <citation type="submission" date="2023-07" db="EMBL/GenBank/DDBJ databases">
        <title>Sorghum-associated microbial communities from plants grown in Nebraska, USA.</title>
        <authorList>
            <person name="Schachtman D."/>
        </authorList>
    </citation>
    <scope>NUCLEOTIDE SEQUENCE [LARGE SCALE GENOMIC DNA]</scope>
    <source>
        <strain evidence="4 5">3262</strain>
    </source>
</reference>
<keyword evidence="2" id="KW-0012">Acyltransferase</keyword>
<feature type="domain" description="N-acetyltransferase" evidence="3">
    <location>
        <begin position="6"/>
        <end position="175"/>
    </location>
</feature>
<dbReference type="CDD" id="cd04301">
    <property type="entry name" value="NAT_SF"/>
    <property type="match status" value="1"/>
</dbReference>